<name>A0ABR1QN47_9PEZI</name>
<evidence type="ECO:0000313" key="4">
    <source>
        <dbReference type="Proteomes" id="UP001391051"/>
    </source>
</evidence>
<feature type="transmembrane region" description="Helical" evidence="2">
    <location>
        <begin position="297"/>
        <end position="321"/>
    </location>
</feature>
<comment type="caution">
    <text evidence="3">The sequence shown here is derived from an EMBL/GenBank/DDBJ whole genome shotgun (WGS) entry which is preliminary data.</text>
</comment>
<dbReference type="GeneID" id="92073916"/>
<feature type="region of interest" description="Disordered" evidence="1">
    <location>
        <begin position="454"/>
        <end position="525"/>
    </location>
</feature>
<evidence type="ECO:0000256" key="1">
    <source>
        <dbReference type="SAM" id="MobiDB-lite"/>
    </source>
</evidence>
<keyword evidence="2" id="KW-0812">Transmembrane</keyword>
<sequence length="559" mass="61579">MTGQLPQGADGPAALSLIFASFSLSCSIILIWLAWSLNARFSYIACVAICTLVSTTASIIQQIHVIGWYRDAAVEEFEAKLANPGSPDHVIANGSTGMNLVLFYIQFYCYNVESMFVLFWAAELGQSVYGLTQKYHLATKLRDFNYAAKVIAVLLPLIFVACLRAPAVQANKTAFTVLASLPLWLSIGFGTIIMIAILGRYIYTQRMLCRFDPGRTASTSTTPSRGGRRIFSRLWCTYVYDRWVATRFFVAFVRLALFQVTVTVFQQFAPTGPKSIGNAVAAPGDAPDMSVERARMAMYFFIPGNTPGVALMIIFGTTATFRHHMYKTFVPQRFQKSPLPLYDNNPGRTSYPLERAATNSSAMKPIPRNNAATPVPACPKRALMKQVSFRSDSAMSSLSSPTSLNSPTSLDSPTPLLRRSDSVKSCMRQSAPTPPLRAKSVSFRSDLVMPCSPTQSLTPLVRSQSARIPSQTPPQTRFRSNTAMSSYNRPTPTPRPDRMKTLPERPPPSSHSRSNPLEGLTMGPGVETEWHEDSAAFIIKRIEARHGVRISPGSRDGLI</sequence>
<feature type="transmembrane region" description="Helical" evidence="2">
    <location>
        <begin position="146"/>
        <end position="167"/>
    </location>
</feature>
<feature type="transmembrane region" description="Helical" evidence="2">
    <location>
        <begin position="173"/>
        <end position="198"/>
    </location>
</feature>
<feature type="transmembrane region" description="Helical" evidence="2">
    <location>
        <begin position="12"/>
        <end position="35"/>
    </location>
</feature>
<accession>A0ABR1QN47</accession>
<dbReference type="RefSeq" id="XP_066703481.1">
    <property type="nucleotide sequence ID" value="XM_066840854.1"/>
</dbReference>
<keyword evidence="2" id="KW-0472">Membrane</keyword>
<feature type="region of interest" description="Disordered" evidence="1">
    <location>
        <begin position="394"/>
        <end position="441"/>
    </location>
</feature>
<organism evidence="3 4">
    <name type="scientific">Apiospora aurea</name>
    <dbReference type="NCBI Taxonomy" id="335848"/>
    <lineage>
        <taxon>Eukaryota</taxon>
        <taxon>Fungi</taxon>
        <taxon>Dikarya</taxon>
        <taxon>Ascomycota</taxon>
        <taxon>Pezizomycotina</taxon>
        <taxon>Sordariomycetes</taxon>
        <taxon>Xylariomycetidae</taxon>
        <taxon>Amphisphaeriales</taxon>
        <taxon>Apiosporaceae</taxon>
        <taxon>Apiospora</taxon>
    </lineage>
</organism>
<keyword evidence="2" id="KW-1133">Transmembrane helix</keyword>
<dbReference type="EMBL" id="JAQQWE010000003">
    <property type="protein sequence ID" value="KAK7959778.1"/>
    <property type="molecule type" value="Genomic_DNA"/>
</dbReference>
<gene>
    <name evidence="3" type="ORF">PG986_004632</name>
</gene>
<proteinExistence type="predicted"/>
<feature type="transmembrane region" description="Helical" evidence="2">
    <location>
        <begin position="41"/>
        <end position="60"/>
    </location>
</feature>
<evidence type="ECO:0008006" key="5">
    <source>
        <dbReference type="Google" id="ProtNLM"/>
    </source>
</evidence>
<keyword evidence="4" id="KW-1185">Reference proteome</keyword>
<protein>
    <recommendedName>
        <fullName evidence="5">Glycoside hydrolase</fullName>
    </recommendedName>
</protein>
<evidence type="ECO:0000313" key="3">
    <source>
        <dbReference type="EMBL" id="KAK7959778.1"/>
    </source>
</evidence>
<evidence type="ECO:0000256" key="2">
    <source>
        <dbReference type="SAM" id="Phobius"/>
    </source>
</evidence>
<dbReference type="Proteomes" id="UP001391051">
    <property type="component" value="Unassembled WGS sequence"/>
</dbReference>
<reference evidence="3 4" key="1">
    <citation type="submission" date="2023-01" db="EMBL/GenBank/DDBJ databases">
        <title>Analysis of 21 Apiospora genomes using comparative genomics revels a genus with tremendous synthesis potential of carbohydrate active enzymes and secondary metabolites.</title>
        <authorList>
            <person name="Sorensen T."/>
        </authorList>
    </citation>
    <scope>NUCLEOTIDE SEQUENCE [LARGE SCALE GENOMIC DNA]</scope>
    <source>
        <strain evidence="3 4">CBS 24483</strain>
    </source>
</reference>
<feature type="compositionally biased region" description="Low complexity" evidence="1">
    <location>
        <begin position="396"/>
        <end position="417"/>
    </location>
</feature>
<feature type="compositionally biased region" description="Polar residues" evidence="1">
    <location>
        <begin position="454"/>
        <end position="490"/>
    </location>
</feature>